<feature type="transmembrane region" description="Helical" evidence="12">
    <location>
        <begin position="287"/>
        <end position="310"/>
    </location>
</feature>
<dbReference type="PROSITE" id="PS00371">
    <property type="entry name" value="PTS_EIIA_TYPE_1_HIS"/>
    <property type="match status" value="1"/>
</dbReference>
<dbReference type="CDD" id="cd00212">
    <property type="entry name" value="PTS_IIB_glc"/>
    <property type="match status" value="1"/>
</dbReference>
<name>A0A449B5K5_9BACT</name>
<feature type="transmembrane region" description="Helical" evidence="12">
    <location>
        <begin position="566"/>
        <end position="587"/>
    </location>
</feature>
<dbReference type="InterPro" id="IPR013013">
    <property type="entry name" value="PTS_EIIC_1"/>
</dbReference>
<dbReference type="InterPro" id="IPR050429">
    <property type="entry name" value="PTS_Glucose_EIICBA"/>
</dbReference>
<evidence type="ECO:0000256" key="6">
    <source>
        <dbReference type="ARBA" id="ARBA00022683"/>
    </source>
</evidence>
<dbReference type="InterPro" id="IPR011055">
    <property type="entry name" value="Dup_hybrid_motif"/>
</dbReference>
<evidence type="ECO:0000256" key="1">
    <source>
        <dbReference type="ARBA" id="ARBA00004651"/>
    </source>
</evidence>
<dbReference type="EC" id="2.7.1.69" evidence="16"/>
<evidence type="ECO:0000256" key="10">
    <source>
        <dbReference type="ARBA" id="ARBA00023136"/>
    </source>
</evidence>
<dbReference type="PROSITE" id="PS51103">
    <property type="entry name" value="PTS_EIIC_TYPE_1"/>
    <property type="match status" value="1"/>
</dbReference>
<protein>
    <submittedName>
        <fullName evidence="16">PTS system, glucose/glucosamine/beta-glucoside-specific, IICBA component</fullName>
        <ecNumber evidence="16">2.7.1.69</ecNumber>
    </submittedName>
</protein>
<dbReference type="FunFam" id="2.70.70.10:FF:000001">
    <property type="entry name" value="PTS system glucose-specific IIA component"/>
    <property type="match status" value="1"/>
</dbReference>
<dbReference type="PROSITE" id="PS51093">
    <property type="entry name" value="PTS_EIIA_TYPE_1"/>
    <property type="match status" value="1"/>
</dbReference>
<feature type="transmembrane region" description="Helical" evidence="12">
    <location>
        <begin position="244"/>
        <end position="267"/>
    </location>
</feature>
<accession>A0A449B5K5</accession>
<dbReference type="SUPFAM" id="SSF55604">
    <property type="entry name" value="Glucose permease domain IIB"/>
    <property type="match status" value="1"/>
</dbReference>
<evidence type="ECO:0000256" key="2">
    <source>
        <dbReference type="ARBA" id="ARBA00022448"/>
    </source>
</evidence>
<evidence type="ECO:0000259" key="13">
    <source>
        <dbReference type="PROSITE" id="PS51093"/>
    </source>
</evidence>
<evidence type="ECO:0000256" key="7">
    <source>
        <dbReference type="ARBA" id="ARBA00022692"/>
    </source>
</evidence>
<dbReference type="RefSeq" id="WP_036434074.1">
    <property type="nucleotide sequence ID" value="NZ_LR215039.1"/>
</dbReference>
<dbReference type="Gene3D" id="3.30.1360.60">
    <property type="entry name" value="Glucose permease domain IIB"/>
    <property type="match status" value="1"/>
</dbReference>
<dbReference type="PANTHER" id="PTHR30009">
    <property type="entry name" value="CYTOCHROME C-TYPE SYNTHESIS PROTEIN AND PTS TRANSMEMBRANE COMPONENT"/>
    <property type="match status" value="1"/>
</dbReference>
<keyword evidence="8" id="KW-0418">Kinase</keyword>
<evidence type="ECO:0000256" key="5">
    <source>
        <dbReference type="ARBA" id="ARBA00022679"/>
    </source>
</evidence>
<feature type="domain" description="PTS EIIC type-1" evidence="15">
    <location>
        <begin position="30"/>
        <end position="599"/>
    </location>
</feature>
<dbReference type="OrthoDB" id="9764327at2"/>
<dbReference type="EMBL" id="LR215039">
    <property type="protein sequence ID" value="VEU75887.1"/>
    <property type="molecule type" value="Genomic_DNA"/>
</dbReference>
<dbReference type="GO" id="GO:0008982">
    <property type="term" value="F:protein-N(PI)-phosphohistidine-sugar phosphotransferase activity"/>
    <property type="evidence" value="ECO:0007669"/>
    <property type="project" value="InterPro"/>
</dbReference>
<evidence type="ECO:0000313" key="17">
    <source>
        <dbReference type="Proteomes" id="UP000289497"/>
    </source>
</evidence>
<dbReference type="KEGG" id="mcou:NCTC10179_00043"/>
<dbReference type="InterPro" id="IPR018113">
    <property type="entry name" value="PTrfase_EIIB_Cys"/>
</dbReference>
<gene>
    <name evidence="16" type="primary">ptsG_1</name>
    <name evidence="16" type="ORF">NCTC10179_00043</name>
</gene>
<feature type="transmembrane region" description="Helical" evidence="12">
    <location>
        <begin position="109"/>
        <end position="129"/>
    </location>
</feature>
<feature type="transmembrane region" description="Helical" evidence="12">
    <location>
        <begin position="508"/>
        <end position="533"/>
    </location>
</feature>
<comment type="subcellular location">
    <subcellularLocation>
        <location evidence="1">Cell membrane</location>
        <topology evidence="1">Multi-pass membrane protein</topology>
    </subcellularLocation>
</comment>
<feature type="domain" description="PTS EIIA type-1" evidence="13">
    <location>
        <begin position="756"/>
        <end position="863"/>
    </location>
</feature>
<dbReference type="Pfam" id="PF00358">
    <property type="entry name" value="PTS_EIIA_1"/>
    <property type="match status" value="1"/>
</dbReference>
<dbReference type="Proteomes" id="UP000289497">
    <property type="component" value="Chromosome"/>
</dbReference>
<evidence type="ECO:0000256" key="11">
    <source>
        <dbReference type="PROSITE-ProRule" id="PRU00421"/>
    </source>
</evidence>
<organism evidence="16 17">
    <name type="scientific">Mycoplasmopsis columboralis</name>
    <dbReference type="NCBI Taxonomy" id="171282"/>
    <lineage>
        <taxon>Bacteria</taxon>
        <taxon>Bacillati</taxon>
        <taxon>Mycoplasmatota</taxon>
        <taxon>Mycoplasmoidales</taxon>
        <taxon>Metamycoplasmataceae</taxon>
        <taxon>Mycoplasmopsis</taxon>
    </lineage>
</organism>
<keyword evidence="5 16" id="KW-0808">Transferase</keyword>
<dbReference type="InterPro" id="IPR001996">
    <property type="entry name" value="PTS_IIB_1"/>
</dbReference>
<keyword evidence="17" id="KW-1185">Reference proteome</keyword>
<dbReference type="Gene3D" id="2.70.70.10">
    <property type="entry name" value="Glucose Permease (Domain IIA)"/>
    <property type="match status" value="1"/>
</dbReference>
<dbReference type="Pfam" id="PF00367">
    <property type="entry name" value="PTS_EIIB"/>
    <property type="match status" value="1"/>
</dbReference>
<keyword evidence="4" id="KW-0762">Sugar transport</keyword>
<sequence length="889" mass="97045">MTKLLNNSLEKVKSLFSRKQKRNLDNSGNSNLRKVLGKISGAFMLPISIMAISGLWLGVGSAIASNAGGNEALRTFGIFIQMLGDPVFSFLPLLFAIAFVIAFTDDAGVAVFATVIGFATFLAIQSVFIKDVYTNETFNYENTNNVVYLISTKDANFNNVSYEVFVHNNVAYQVQNIPGQDAAVVPFKLNNSAVDVMVKDGTTHFSVNGIALTSTIKQMHGYNILFSGAGRDPLLLEKLVGKSLGITSLQTSVFGGIAIGLLVQYLYNRFHTIQLPGVISFFAGKRFVAIITVPFAALMAFIFLILWPWVGYALSVFGNSLGKIPYGFESLIFGFIERSLVPFGLHHVFYSPLWYSDAGGSLNYSLGEWVKTLSPEAVNELMTNPVYQDLRNLLNIVAAEPNKFVGDSTMSVNILKLNFNTIVYPVVVDGKVSASQATPIFHFIADQLGIKAGRFADGKFSFMMFGLPAAALAMVFAAPKENRKVALSAVLPSAITTIVTGVTEPIEFTFLFLSPFLFWGFHAFFAGISFMLANLLGVHIPMIFSGGLLDLTIYGIVPLAKGTNFYWTFVVGLFYAPLYFGFFYFWIKYKDLKTPGRGDTVKLFTKADYLKGKNKSNKNELDPQTIAIVEGFGGVDNITAFNNCASRLRYDIKDMNLVNEDKLKAAGAVAIKREGSNHVQAIFGPAAEQINIKIRNSREALAKLTANSSMEGSSMSENLQSNNQAQKQTNNNKLATPVLINSVANGDLIKLEDVNDGVFSAKMMGEGFAVEFKDSNIGEVYAPVDGTLSVVFETKHAYGIETAEGVQVLVHIGIDTVTLNGQGFENFVKVGDTVKKGDLLAKVDLNFLKEKNIKSSPIVVVLNESTHKDLTFVKQPSSVSTSDTVLEVR</sequence>
<evidence type="ECO:0000256" key="8">
    <source>
        <dbReference type="ARBA" id="ARBA00022777"/>
    </source>
</evidence>
<feature type="domain" description="PTS EIIB type-1" evidence="14">
    <location>
        <begin position="622"/>
        <end position="704"/>
    </location>
</feature>
<dbReference type="GO" id="GO:0005886">
    <property type="term" value="C:plasma membrane"/>
    <property type="evidence" value="ECO:0007669"/>
    <property type="project" value="UniProtKB-SubCell"/>
</dbReference>
<dbReference type="SUPFAM" id="SSF51261">
    <property type="entry name" value="Duplicated hybrid motif"/>
    <property type="match status" value="1"/>
</dbReference>
<dbReference type="InterPro" id="IPR036878">
    <property type="entry name" value="Glu_permease_IIB"/>
</dbReference>
<feature type="transmembrane region" description="Helical" evidence="12">
    <location>
        <begin position="460"/>
        <end position="478"/>
    </location>
</feature>
<evidence type="ECO:0000256" key="3">
    <source>
        <dbReference type="ARBA" id="ARBA00022475"/>
    </source>
</evidence>
<dbReference type="PROSITE" id="PS51098">
    <property type="entry name" value="PTS_EIIB_TYPE_1"/>
    <property type="match status" value="1"/>
</dbReference>
<dbReference type="PANTHER" id="PTHR30009:SF20">
    <property type="entry name" value="PTS SYSTEM GLUCOSE-SPECIFIC EIICB COMPONENT-RELATED"/>
    <property type="match status" value="1"/>
</dbReference>
<feature type="transmembrane region" description="Helical" evidence="12">
    <location>
        <begin position="485"/>
        <end position="502"/>
    </location>
</feature>
<evidence type="ECO:0000256" key="12">
    <source>
        <dbReference type="SAM" id="Phobius"/>
    </source>
</evidence>
<dbReference type="InterPro" id="IPR003352">
    <property type="entry name" value="PTS_EIIC"/>
</dbReference>
<evidence type="ECO:0000313" key="16">
    <source>
        <dbReference type="EMBL" id="VEU75887.1"/>
    </source>
</evidence>
<dbReference type="NCBIfam" id="TIGR00830">
    <property type="entry name" value="PTBA"/>
    <property type="match status" value="1"/>
</dbReference>
<keyword evidence="10 12" id="KW-0472">Membrane</keyword>
<feature type="transmembrane region" description="Helical" evidence="12">
    <location>
        <begin position="76"/>
        <end position="102"/>
    </location>
</feature>
<keyword evidence="6" id="KW-0598">Phosphotransferase system</keyword>
<keyword evidence="9 12" id="KW-1133">Transmembrane helix</keyword>
<keyword evidence="3" id="KW-1003">Cell membrane</keyword>
<evidence type="ECO:0000259" key="15">
    <source>
        <dbReference type="PROSITE" id="PS51103"/>
    </source>
</evidence>
<evidence type="ECO:0000256" key="4">
    <source>
        <dbReference type="ARBA" id="ARBA00022597"/>
    </source>
</evidence>
<reference evidence="16 17" key="1">
    <citation type="submission" date="2019-01" db="EMBL/GenBank/DDBJ databases">
        <authorList>
            <consortium name="Pathogen Informatics"/>
        </authorList>
    </citation>
    <scope>NUCLEOTIDE SEQUENCE [LARGE SCALE GENOMIC DNA]</scope>
    <source>
        <strain evidence="16 17">NCTC10179</strain>
    </source>
</reference>
<feature type="active site" description="Phosphocysteine intermediate; for EIIB activity" evidence="11">
    <location>
        <position position="644"/>
    </location>
</feature>
<feature type="transmembrane region" description="Helical" evidence="12">
    <location>
        <begin position="42"/>
        <end position="64"/>
    </location>
</feature>
<dbReference type="GO" id="GO:0009401">
    <property type="term" value="P:phosphoenolpyruvate-dependent sugar phosphotransferase system"/>
    <property type="evidence" value="ECO:0007669"/>
    <property type="project" value="UniProtKB-KW"/>
</dbReference>
<keyword evidence="7 12" id="KW-0812">Transmembrane</keyword>
<dbReference type="GO" id="GO:0090563">
    <property type="term" value="F:protein-phosphocysteine-sugar phosphotransferase activity"/>
    <property type="evidence" value="ECO:0007669"/>
    <property type="project" value="TreeGrafter"/>
</dbReference>
<keyword evidence="2" id="KW-0813">Transport</keyword>
<dbReference type="AlphaFoldDB" id="A0A449B5K5"/>
<feature type="transmembrane region" description="Helical" evidence="12">
    <location>
        <begin position="540"/>
        <end position="560"/>
    </location>
</feature>
<dbReference type="Pfam" id="PF02378">
    <property type="entry name" value="PTS_EIIC"/>
    <property type="match status" value="1"/>
</dbReference>
<dbReference type="InterPro" id="IPR001127">
    <property type="entry name" value="PTS_EIIA_1_perm"/>
</dbReference>
<dbReference type="GO" id="GO:0016301">
    <property type="term" value="F:kinase activity"/>
    <property type="evidence" value="ECO:0007669"/>
    <property type="project" value="UniProtKB-KW"/>
</dbReference>
<proteinExistence type="predicted"/>
<evidence type="ECO:0000259" key="14">
    <source>
        <dbReference type="PROSITE" id="PS51098"/>
    </source>
</evidence>
<evidence type="ECO:0000256" key="9">
    <source>
        <dbReference type="ARBA" id="ARBA00022989"/>
    </source>
</evidence>